<sequence length="556" mass="60874">MKADNSGAPTVLVERLYAAAPISPIAGPLMRDEDGATSHYNFQDSQALLEAAKAGDVSLVVDILKETLDVNVRDVHENTALHVACRAGYAEVLEALLERRPDLEARNIAGDTPLIVATQELRPDLVSMVGDLLANILVKEGRAKLNIANKYGRTPLNIAGPTWEKELKKTYLGDEDVQVAAVKAQDTATLQTPSSTITYPAPDPAAPDVLPGLLSLTRHAETRRARWNGWEVAVKRVGIWEEVPTNTSAKEAARVEEVNLKKRKQLESVCKDEVESLRKLWHGNLLPVIGFTNEPPHNVSIMTEYSALGSLHAHLSNPEVVIDEQAAYQLALGAARGVAYLHSQVPPVPHGNLKSRNMLVYKGNQVKLVEYGFAVSPFATSPNAANLGSHAGKYVTDPTSVPPEVLKGNFEPCYDARWADSYAFGMVLHQVATRAPTWPENWGPMTIGLKVVLENTRPEIPEYVPEPLADLIRRCWDSEPRQRPDFRDIVSVLEELLRDADRRSGVVSPASPAKPTVIVQQKQAPKVAVVVESNEFKSRKGSIGRVFSPVATTNEQ</sequence>
<feature type="repeat" description="ANK" evidence="2">
    <location>
        <begin position="76"/>
        <end position="108"/>
    </location>
</feature>
<dbReference type="Pfam" id="PF07714">
    <property type="entry name" value="PK_Tyr_Ser-Thr"/>
    <property type="match status" value="1"/>
</dbReference>
<gene>
    <name evidence="4" type="ORF">M427DRAFT_504791</name>
</gene>
<dbReference type="GO" id="GO:0034446">
    <property type="term" value="P:substrate adhesion-dependent cell spreading"/>
    <property type="evidence" value="ECO:0007669"/>
    <property type="project" value="TreeGrafter"/>
</dbReference>
<dbReference type="EMBL" id="KQ965737">
    <property type="protein sequence ID" value="KXS19813.1"/>
    <property type="molecule type" value="Genomic_DNA"/>
</dbReference>
<dbReference type="InterPro" id="IPR051681">
    <property type="entry name" value="Ser/Thr_Kinases-Pseudokinases"/>
</dbReference>
<comment type="similarity">
    <text evidence="1">Belongs to the protein kinase superfamily. TKL Ser/Thr protein kinase family.</text>
</comment>
<dbReference type="STRING" id="1344416.A0A139ATC0"/>
<dbReference type="PROSITE" id="PS50088">
    <property type="entry name" value="ANK_REPEAT"/>
    <property type="match status" value="1"/>
</dbReference>
<evidence type="ECO:0000256" key="2">
    <source>
        <dbReference type="PROSITE-ProRule" id="PRU00023"/>
    </source>
</evidence>
<dbReference type="GO" id="GO:0005524">
    <property type="term" value="F:ATP binding"/>
    <property type="evidence" value="ECO:0007669"/>
    <property type="project" value="InterPro"/>
</dbReference>
<dbReference type="GO" id="GO:0004674">
    <property type="term" value="F:protein serine/threonine kinase activity"/>
    <property type="evidence" value="ECO:0007669"/>
    <property type="project" value="TreeGrafter"/>
</dbReference>
<dbReference type="InterPro" id="IPR036770">
    <property type="entry name" value="Ankyrin_rpt-contain_sf"/>
</dbReference>
<dbReference type="OrthoDB" id="2135964at2759"/>
<dbReference type="Gene3D" id="1.10.510.10">
    <property type="entry name" value="Transferase(Phosphotransferase) domain 1"/>
    <property type="match status" value="1"/>
</dbReference>
<evidence type="ECO:0000259" key="3">
    <source>
        <dbReference type="PROSITE" id="PS50011"/>
    </source>
</evidence>
<dbReference type="SUPFAM" id="SSF48403">
    <property type="entry name" value="Ankyrin repeat"/>
    <property type="match status" value="1"/>
</dbReference>
<dbReference type="GO" id="GO:0001725">
    <property type="term" value="C:stress fiber"/>
    <property type="evidence" value="ECO:0007669"/>
    <property type="project" value="TreeGrafter"/>
</dbReference>
<dbReference type="OMA" id="CREGNAM"/>
<proteinExistence type="inferred from homology"/>
<feature type="domain" description="Protein kinase" evidence="3">
    <location>
        <begin position="203"/>
        <end position="497"/>
    </location>
</feature>
<dbReference type="InterPro" id="IPR001245">
    <property type="entry name" value="Ser-Thr/Tyr_kinase_cat_dom"/>
</dbReference>
<evidence type="ECO:0000313" key="5">
    <source>
        <dbReference type="Proteomes" id="UP000070544"/>
    </source>
</evidence>
<keyword evidence="4" id="KW-0808">Transferase</keyword>
<keyword evidence="5" id="KW-1185">Reference proteome</keyword>
<dbReference type="Proteomes" id="UP000070544">
    <property type="component" value="Unassembled WGS sequence"/>
</dbReference>
<name>A0A139ATC0_GONPJ</name>
<dbReference type="GO" id="GO:0007160">
    <property type="term" value="P:cell-matrix adhesion"/>
    <property type="evidence" value="ECO:0007669"/>
    <property type="project" value="TreeGrafter"/>
</dbReference>
<dbReference type="SUPFAM" id="SSF56112">
    <property type="entry name" value="Protein kinase-like (PK-like)"/>
    <property type="match status" value="1"/>
</dbReference>
<dbReference type="GO" id="GO:0007229">
    <property type="term" value="P:integrin-mediated signaling pathway"/>
    <property type="evidence" value="ECO:0007669"/>
    <property type="project" value="TreeGrafter"/>
</dbReference>
<dbReference type="InterPro" id="IPR002110">
    <property type="entry name" value="Ankyrin_rpt"/>
</dbReference>
<dbReference type="PROSITE" id="PS50011">
    <property type="entry name" value="PROTEIN_KINASE_DOM"/>
    <property type="match status" value="1"/>
</dbReference>
<protein>
    <submittedName>
        <fullName evidence="4">Kinase-like protein</fullName>
    </submittedName>
</protein>
<reference evidence="4 5" key="1">
    <citation type="journal article" date="2015" name="Genome Biol. Evol.">
        <title>Phylogenomic analyses indicate that early fungi evolved digesting cell walls of algal ancestors of land plants.</title>
        <authorList>
            <person name="Chang Y."/>
            <person name="Wang S."/>
            <person name="Sekimoto S."/>
            <person name="Aerts A.L."/>
            <person name="Choi C."/>
            <person name="Clum A."/>
            <person name="LaButti K.M."/>
            <person name="Lindquist E.A."/>
            <person name="Yee Ngan C."/>
            <person name="Ohm R.A."/>
            <person name="Salamov A.A."/>
            <person name="Grigoriev I.V."/>
            <person name="Spatafora J.W."/>
            <person name="Berbee M.L."/>
        </authorList>
    </citation>
    <scope>NUCLEOTIDE SEQUENCE [LARGE SCALE GENOMIC DNA]</scope>
    <source>
        <strain evidence="4 5">JEL478</strain>
    </source>
</reference>
<organism evidence="4 5">
    <name type="scientific">Gonapodya prolifera (strain JEL478)</name>
    <name type="common">Monoblepharis prolifera</name>
    <dbReference type="NCBI Taxonomy" id="1344416"/>
    <lineage>
        <taxon>Eukaryota</taxon>
        <taxon>Fungi</taxon>
        <taxon>Fungi incertae sedis</taxon>
        <taxon>Chytridiomycota</taxon>
        <taxon>Chytridiomycota incertae sedis</taxon>
        <taxon>Monoblepharidomycetes</taxon>
        <taxon>Monoblepharidales</taxon>
        <taxon>Gonapodyaceae</taxon>
        <taxon>Gonapodya</taxon>
    </lineage>
</organism>
<evidence type="ECO:0000256" key="1">
    <source>
        <dbReference type="ARBA" id="ARBA00005843"/>
    </source>
</evidence>
<dbReference type="PIRSF" id="PIRSF000654">
    <property type="entry name" value="Integrin-linked_kinase"/>
    <property type="match status" value="1"/>
</dbReference>
<evidence type="ECO:0000313" key="4">
    <source>
        <dbReference type="EMBL" id="KXS19813.1"/>
    </source>
</evidence>
<dbReference type="AlphaFoldDB" id="A0A139ATC0"/>
<dbReference type="SMART" id="SM00248">
    <property type="entry name" value="ANK"/>
    <property type="match status" value="3"/>
</dbReference>
<dbReference type="PROSITE" id="PS50297">
    <property type="entry name" value="ANK_REP_REGION"/>
    <property type="match status" value="1"/>
</dbReference>
<dbReference type="Pfam" id="PF13857">
    <property type="entry name" value="Ank_5"/>
    <property type="match status" value="1"/>
</dbReference>
<dbReference type="InterPro" id="IPR011009">
    <property type="entry name" value="Kinase-like_dom_sf"/>
</dbReference>
<accession>A0A139ATC0</accession>
<dbReference type="Gene3D" id="1.25.40.20">
    <property type="entry name" value="Ankyrin repeat-containing domain"/>
    <property type="match status" value="1"/>
</dbReference>
<keyword evidence="2" id="KW-0040">ANK repeat</keyword>
<dbReference type="PANTHER" id="PTHR44329">
    <property type="entry name" value="SERINE/THREONINE-PROTEIN KINASE TNNI3K-RELATED"/>
    <property type="match status" value="1"/>
</dbReference>
<dbReference type="InterPro" id="IPR000719">
    <property type="entry name" value="Prot_kinase_dom"/>
</dbReference>
<keyword evidence="4" id="KW-0418">Kinase</keyword>
<dbReference type="PANTHER" id="PTHR44329:SF57">
    <property type="entry name" value="INTEGRIN-LINKED PROTEIN KINASE"/>
    <property type="match status" value="1"/>
</dbReference>